<organism evidence="2 3">
    <name type="scientific">Actinomadura viridis</name>
    <dbReference type="NCBI Taxonomy" id="58110"/>
    <lineage>
        <taxon>Bacteria</taxon>
        <taxon>Bacillati</taxon>
        <taxon>Actinomycetota</taxon>
        <taxon>Actinomycetes</taxon>
        <taxon>Streptosporangiales</taxon>
        <taxon>Thermomonosporaceae</taxon>
        <taxon>Actinomadura</taxon>
    </lineage>
</organism>
<keyword evidence="3" id="KW-1185">Reference proteome</keyword>
<gene>
    <name evidence="2" type="ORF">IW256_006761</name>
</gene>
<dbReference type="RefSeq" id="WP_197014802.1">
    <property type="nucleotide sequence ID" value="NZ_BAABES010000009.1"/>
</dbReference>
<dbReference type="AlphaFoldDB" id="A0A931DTZ6"/>
<evidence type="ECO:0000313" key="3">
    <source>
        <dbReference type="Proteomes" id="UP000614047"/>
    </source>
</evidence>
<evidence type="ECO:0000256" key="1">
    <source>
        <dbReference type="SAM" id="MobiDB-lite"/>
    </source>
</evidence>
<feature type="region of interest" description="Disordered" evidence="1">
    <location>
        <begin position="45"/>
        <end position="86"/>
    </location>
</feature>
<proteinExistence type="predicted"/>
<accession>A0A931DTZ6</accession>
<dbReference type="EMBL" id="JADOUA010000001">
    <property type="protein sequence ID" value="MBG6092648.1"/>
    <property type="molecule type" value="Genomic_DNA"/>
</dbReference>
<evidence type="ECO:0000313" key="2">
    <source>
        <dbReference type="EMBL" id="MBG6092648.1"/>
    </source>
</evidence>
<name>A0A931DTZ6_9ACTN</name>
<protein>
    <submittedName>
        <fullName evidence="2">Uncharacterized protein</fullName>
    </submittedName>
</protein>
<comment type="caution">
    <text evidence="2">The sequence shown here is derived from an EMBL/GenBank/DDBJ whole genome shotgun (WGS) entry which is preliminary data.</text>
</comment>
<reference evidence="2" key="1">
    <citation type="submission" date="2020-11" db="EMBL/GenBank/DDBJ databases">
        <title>Sequencing the genomes of 1000 actinobacteria strains.</title>
        <authorList>
            <person name="Klenk H.-P."/>
        </authorList>
    </citation>
    <scope>NUCLEOTIDE SEQUENCE</scope>
    <source>
        <strain evidence="2">DSM 43175</strain>
    </source>
</reference>
<sequence>MAEQTFESRTDFDPIDTSDLTLTLLDPLPESALKHALVEVMDLTRPRPGAQGGGFINKAMTDWPDGSGPGPHSRRSAFRLSATREK</sequence>
<dbReference type="Proteomes" id="UP000614047">
    <property type="component" value="Unassembled WGS sequence"/>
</dbReference>